<evidence type="ECO:0000256" key="3">
    <source>
        <dbReference type="ARBA" id="ARBA00022840"/>
    </source>
</evidence>
<dbReference type="InterPro" id="IPR015854">
    <property type="entry name" value="ABC_transpr_LolD-like"/>
</dbReference>
<dbReference type="SUPFAM" id="SSF52540">
    <property type="entry name" value="P-loop containing nucleoside triphosphate hydrolases"/>
    <property type="match status" value="1"/>
</dbReference>
<dbReference type="PANTHER" id="PTHR24220:SF662">
    <property type="entry name" value="ABC TRANSPORTER ATP-BINDING PROTEIN"/>
    <property type="match status" value="1"/>
</dbReference>
<keyword evidence="2" id="KW-0547">Nucleotide-binding</keyword>
<accession>A0A399CVJ5</accession>
<dbReference type="InterPro" id="IPR003593">
    <property type="entry name" value="AAA+_ATPase"/>
</dbReference>
<sequence>MLKINNVSKIYLKGKDKFTALQDVSLEVEKSDFLAVVGPSGSGKSTLLHLVGGLIQPDSGQVLFRGNDVYKMNSKEANRYRTKNVGFVFQQFHLIPYLTVYENIKIAETESERKNGKIEALLEKCALLPLKNKYPSELSVGEKQRTAFVRAIISEPEILLADEPTGNLDPENSKILMTLIKEFNEDGGTVLLVSHEPETTNYATKIITLRSGKRV</sequence>
<dbReference type="Proteomes" id="UP000266441">
    <property type="component" value="Unassembled WGS sequence"/>
</dbReference>
<dbReference type="Pfam" id="PF00005">
    <property type="entry name" value="ABC_tran"/>
    <property type="match status" value="1"/>
</dbReference>
<dbReference type="CDD" id="cd03255">
    <property type="entry name" value="ABC_MJ0796_LolCDE_FtsE"/>
    <property type="match status" value="1"/>
</dbReference>
<protein>
    <submittedName>
        <fullName evidence="5">ABC transporter ATP-binding protein</fullName>
    </submittedName>
</protein>
<keyword evidence="3 5" id="KW-0067">ATP-binding</keyword>
<reference evidence="5 6" key="1">
    <citation type="journal article" date="2015" name="Int. J. Syst. Evol. Microbiol.">
        <title>Mariniphaga sediminis sp. nov., isolated from coastal sediment.</title>
        <authorList>
            <person name="Wang F.Q."/>
            <person name="Shen Q.Y."/>
            <person name="Chen G.J."/>
            <person name="Du Z.J."/>
        </authorList>
    </citation>
    <scope>NUCLEOTIDE SEQUENCE [LARGE SCALE GENOMIC DNA]</scope>
    <source>
        <strain evidence="5 6">SY21</strain>
    </source>
</reference>
<dbReference type="SMART" id="SM00382">
    <property type="entry name" value="AAA"/>
    <property type="match status" value="1"/>
</dbReference>
<dbReference type="GO" id="GO:0005886">
    <property type="term" value="C:plasma membrane"/>
    <property type="evidence" value="ECO:0007669"/>
    <property type="project" value="TreeGrafter"/>
</dbReference>
<dbReference type="GO" id="GO:0016887">
    <property type="term" value="F:ATP hydrolysis activity"/>
    <property type="evidence" value="ECO:0007669"/>
    <property type="project" value="InterPro"/>
</dbReference>
<organism evidence="5 6">
    <name type="scientific">Mariniphaga sediminis</name>
    <dbReference type="NCBI Taxonomy" id="1628158"/>
    <lineage>
        <taxon>Bacteria</taxon>
        <taxon>Pseudomonadati</taxon>
        <taxon>Bacteroidota</taxon>
        <taxon>Bacteroidia</taxon>
        <taxon>Marinilabiliales</taxon>
        <taxon>Prolixibacteraceae</taxon>
        <taxon>Mariniphaga</taxon>
    </lineage>
</organism>
<evidence type="ECO:0000259" key="4">
    <source>
        <dbReference type="PROSITE" id="PS50893"/>
    </source>
</evidence>
<dbReference type="AlphaFoldDB" id="A0A399CVJ5"/>
<evidence type="ECO:0000256" key="1">
    <source>
        <dbReference type="ARBA" id="ARBA00022448"/>
    </source>
</evidence>
<keyword evidence="6" id="KW-1185">Reference proteome</keyword>
<dbReference type="InterPro" id="IPR003439">
    <property type="entry name" value="ABC_transporter-like_ATP-bd"/>
</dbReference>
<proteinExistence type="predicted"/>
<dbReference type="RefSeq" id="WP_119351252.1">
    <property type="nucleotide sequence ID" value="NZ_QWET01000016.1"/>
</dbReference>
<keyword evidence="1" id="KW-0813">Transport</keyword>
<dbReference type="InterPro" id="IPR027417">
    <property type="entry name" value="P-loop_NTPase"/>
</dbReference>
<evidence type="ECO:0000313" key="5">
    <source>
        <dbReference type="EMBL" id="RIH63794.1"/>
    </source>
</evidence>
<comment type="caution">
    <text evidence="5">The sequence shown here is derived from an EMBL/GenBank/DDBJ whole genome shotgun (WGS) entry which is preliminary data.</text>
</comment>
<dbReference type="GO" id="GO:0022857">
    <property type="term" value="F:transmembrane transporter activity"/>
    <property type="evidence" value="ECO:0007669"/>
    <property type="project" value="TreeGrafter"/>
</dbReference>
<gene>
    <name evidence="5" type="ORF">D1164_17825</name>
</gene>
<name>A0A399CVJ5_9BACT</name>
<dbReference type="Gene3D" id="3.40.50.300">
    <property type="entry name" value="P-loop containing nucleotide triphosphate hydrolases"/>
    <property type="match status" value="1"/>
</dbReference>
<dbReference type="EMBL" id="QWET01000016">
    <property type="protein sequence ID" value="RIH63794.1"/>
    <property type="molecule type" value="Genomic_DNA"/>
</dbReference>
<dbReference type="GO" id="GO:0005524">
    <property type="term" value="F:ATP binding"/>
    <property type="evidence" value="ECO:0007669"/>
    <property type="project" value="UniProtKB-KW"/>
</dbReference>
<evidence type="ECO:0000256" key="2">
    <source>
        <dbReference type="ARBA" id="ARBA00022741"/>
    </source>
</evidence>
<dbReference type="InterPro" id="IPR017911">
    <property type="entry name" value="MacB-like_ATP-bd"/>
</dbReference>
<evidence type="ECO:0000313" key="6">
    <source>
        <dbReference type="Proteomes" id="UP000266441"/>
    </source>
</evidence>
<dbReference type="OrthoDB" id="9782239at2"/>
<feature type="domain" description="ABC transporter" evidence="4">
    <location>
        <begin position="2"/>
        <end position="215"/>
    </location>
</feature>
<dbReference type="PANTHER" id="PTHR24220">
    <property type="entry name" value="IMPORT ATP-BINDING PROTEIN"/>
    <property type="match status" value="1"/>
</dbReference>
<dbReference type="PROSITE" id="PS50893">
    <property type="entry name" value="ABC_TRANSPORTER_2"/>
    <property type="match status" value="1"/>
</dbReference>